<evidence type="ECO:0000256" key="2">
    <source>
        <dbReference type="ARBA" id="ARBA00022771"/>
    </source>
</evidence>
<accession>A0ABM1A2I3</accession>
<dbReference type="PROSITE" id="PS50089">
    <property type="entry name" value="ZF_RING_2"/>
    <property type="match status" value="1"/>
</dbReference>
<dbReference type="GeneID" id="101852028"/>
<evidence type="ECO:0000313" key="8">
    <source>
        <dbReference type="RefSeq" id="XP_012939537.1"/>
    </source>
</evidence>
<evidence type="ECO:0000313" key="7">
    <source>
        <dbReference type="Proteomes" id="UP000694888"/>
    </source>
</evidence>
<dbReference type="InterPro" id="IPR001841">
    <property type="entry name" value="Znf_RING"/>
</dbReference>
<dbReference type="PANTHER" id="PTHR12420">
    <property type="entry name" value="PHD FINGER PROTEIN"/>
    <property type="match status" value="1"/>
</dbReference>
<dbReference type="InterPro" id="IPR013083">
    <property type="entry name" value="Znf_RING/FYVE/PHD"/>
</dbReference>
<dbReference type="Gene3D" id="3.30.40.10">
    <property type="entry name" value="Zinc/RING finger domain, C3HC4 (zinc finger)"/>
    <property type="match status" value="2"/>
</dbReference>
<dbReference type="SMART" id="SM00249">
    <property type="entry name" value="PHD"/>
    <property type="match status" value="2"/>
</dbReference>
<dbReference type="InterPro" id="IPR034732">
    <property type="entry name" value="EPHD"/>
</dbReference>
<name>A0ABM1A2I3_APLCA</name>
<dbReference type="Proteomes" id="UP000694888">
    <property type="component" value="Unplaced"/>
</dbReference>
<reference evidence="8" key="1">
    <citation type="submission" date="2025-08" db="UniProtKB">
        <authorList>
            <consortium name="RefSeq"/>
        </authorList>
    </citation>
    <scope>IDENTIFICATION</scope>
</reference>
<evidence type="ECO:0000256" key="1">
    <source>
        <dbReference type="ARBA" id="ARBA00022723"/>
    </source>
</evidence>
<evidence type="ECO:0000259" key="5">
    <source>
        <dbReference type="PROSITE" id="PS50089"/>
    </source>
</evidence>
<dbReference type="SUPFAM" id="SSF57903">
    <property type="entry name" value="FYVE/PHD zinc finger"/>
    <property type="match status" value="1"/>
</dbReference>
<dbReference type="PANTHER" id="PTHR12420:SF42">
    <property type="entry name" value="G2_M PHASE-SPECIFIC E3 UBIQUITIN-PROTEIN LIGASE"/>
    <property type="match status" value="1"/>
</dbReference>
<keyword evidence="2 4" id="KW-0863">Zinc-finger</keyword>
<keyword evidence="3" id="KW-0862">Zinc</keyword>
<dbReference type="Pfam" id="PF26054">
    <property type="entry name" value="PHD_G2E3"/>
    <property type="match status" value="1"/>
</dbReference>
<dbReference type="Pfam" id="PF13771">
    <property type="entry name" value="zf-HC5HC2H"/>
    <property type="match status" value="1"/>
</dbReference>
<dbReference type="InterPro" id="IPR001965">
    <property type="entry name" value="Znf_PHD"/>
</dbReference>
<dbReference type="RefSeq" id="XP_012939537.1">
    <property type="nucleotide sequence ID" value="XM_013084083.2"/>
</dbReference>
<evidence type="ECO:0000256" key="4">
    <source>
        <dbReference type="PROSITE-ProRule" id="PRU00175"/>
    </source>
</evidence>
<dbReference type="InterPro" id="IPR059102">
    <property type="entry name" value="PHD_PHF7/G2E3-like"/>
</dbReference>
<sequence length="477" mass="53525">MTSPCHSQSNRVCLFCRSASVDEIDLGKIHEKVDVTVHYFCMLLSSGLTQNTRVSDKKSILGFTLSDIRKEALRGRRLKCCFCKSKGATIGCCVKTCKKAFHLTCGRQNGTMHHFFNDFRSYCGDHIEQQNFAVRKSGKKSCIICLGALSTLQAPDTLSSPCCKAASFHRRCIQQYALSAGMHFFKCPMCNAVKEFQAEMMKFGIYIPDQDASWEKEPNAFQELLERHDTCDAESCLCPRGRQHSESVGQYMLSLCQNCGSFGSHKACGALVRKYKNLVCPPCSEILEESEKKRRSEGVKSISKVVKKSAVQRVRKRDSRALNSQFDRGYRAPEVFETSSVKDILLLARVNLNWESMINRCVLQCTKIDQELPLTNGKINVSQLQLDTLGQCVQCVGGSDDFQRGEDDPMCQSAKKSAGVHTVKRFTKLQSVPRDCSNILEIRYVCNLRGTFFGDGLDKESDKENIMLFGPELEPVS</sequence>
<gene>
    <name evidence="8" type="primary">LOC101852028</name>
</gene>
<evidence type="ECO:0000256" key="3">
    <source>
        <dbReference type="ARBA" id="ARBA00022833"/>
    </source>
</evidence>
<keyword evidence="7" id="KW-1185">Reference proteome</keyword>
<evidence type="ECO:0000259" key="6">
    <source>
        <dbReference type="PROSITE" id="PS51805"/>
    </source>
</evidence>
<organism evidence="7 8">
    <name type="scientific">Aplysia californica</name>
    <name type="common">California sea hare</name>
    <dbReference type="NCBI Taxonomy" id="6500"/>
    <lineage>
        <taxon>Eukaryota</taxon>
        <taxon>Metazoa</taxon>
        <taxon>Spiralia</taxon>
        <taxon>Lophotrochozoa</taxon>
        <taxon>Mollusca</taxon>
        <taxon>Gastropoda</taxon>
        <taxon>Heterobranchia</taxon>
        <taxon>Euthyneura</taxon>
        <taxon>Tectipleura</taxon>
        <taxon>Aplysiida</taxon>
        <taxon>Aplysioidea</taxon>
        <taxon>Aplysiidae</taxon>
        <taxon>Aplysia</taxon>
    </lineage>
</organism>
<dbReference type="PROSITE" id="PS51805">
    <property type="entry name" value="EPHD"/>
    <property type="match status" value="1"/>
</dbReference>
<feature type="domain" description="PHD-type" evidence="6">
    <location>
        <begin position="10"/>
        <end position="127"/>
    </location>
</feature>
<dbReference type="InterPro" id="IPR051188">
    <property type="entry name" value="PHD-type_Zinc_Finger"/>
</dbReference>
<keyword evidence="1" id="KW-0479">Metal-binding</keyword>
<proteinExistence type="predicted"/>
<protein>
    <submittedName>
        <fullName evidence="8">PHD finger protein 7 isoform X1</fullName>
    </submittedName>
</protein>
<dbReference type="InterPro" id="IPR011011">
    <property type="entry name" value="Znf_FYVE_PHD"/>
</dbReference>
<feature type="domain" description="RING-type" evidence="5">
    <location>
        <begin position="142"/>
        <end position="191"/>
    </location>
</feature>